<evidence type="ECO:0000256" key="1">
    <source>
        <dbReference type="SAM" id="MobiDB-lite"/>
    </source>
</evidence>
<dbReference type="SUPFAM" id="SSF55486">
    <property type="entry name" value="Metalloproteases ('zincins'), catalytic domain"/>
    <property type="match status" value="2"/>
</dbReference>
<feature type="compositionally biased region" description="Low complexity" evidence="1">
    <location>
        <begin position="102"/>
        <end position="118"/>
    </location>
</feature>
<keyword evidence="2" id="KW-1133">Transmembrane helix</keyword>
<dbReference type="GO" id="GO:0016485">
    <property type="term" value="P:protein processing"/>
    <property type="evidence" value="ECO:0007669"/>
    <property type="project" value="TreeGrafter"/>
</dbReference>
<dbReference type="GO" id="GO:0005886">
    <property type="term" value="C:plasma membrane"/>
    <property type="evidence" value="ECO:0007669"/>
    <property type="project" value="TreeGrafter"/>
</dbReference>
<feature type="domain" description="Peptidase M13 C-terminal" evidence="3">
    <location>
        <begin position="763"/>
        <end position="911"/>
    </location>
</feature>
<dbReference type="InterPro" id="IPR042089">
    <property type="entry name" value="Peptidase_M13_dom_2"/>
</dbReference>
<reference evidence="4 5" key="1">
    <citation type="journal article" date="2023" name="Arcadia Sci">
        <title>De novo assembly of a long-read Amblyomma americanum tick genome.</title>
        <authorList>
            <person name="Chou S."/>
            <person name="Poskanzer K.E."/>
            <person name="Rollins M."/>
            <person name="Thuy-Boun P.S."/>
        </authorList>
    </citation>
    <scope>NUCLEOTIDE SEQUENCE [LARGE SCALE GENOMIC DNA]</scope>
    <source>
        <strain evidence="4">F_SG_1</strain>
        <tissue evidence="4">Salivary glands</tissue>
    </source>
</reference>
<sequence length="946" mass="104739">MLVVKDEEEEDPMMEDARKVRRVHQPCKTKASRQLVRGLQALGSCEELVRVHAPKLQLDAPRKPPGNRGLGAMLEFSDVSMQKKTRKPNQKAANTSTDERSSSWSSTPSAWTKPTTTRSETSALRNAYPNPLCSGSLSEERRQLSLGHAALPKQSEELTEPVDDPEGQRGVGRRSDDTAETSVVNNSERPGGVKEASGKLSGRSSRGRDLEATAPDTPKDREREDMGRTSSRSRRALSTLSRGPAIIVQSTREAAKAKKAIDFTASKLFRKRSRSPPLRLGSQSELNAKHQGAADIAVGTLLFVLVLVFAGLLYALFVRKKDPITSACTDECLSAKRYLNGLINIKYDACEDFYERVCSSWSYRKTSFLQDMIEEATARLNSSLLVANSVAASAQVRHARAVYRSCYKYAASKTRLDDTIRAADEIIRFTSLRRAENWNEVLQFLIRLSLEVGFSTVFSVRFVREKGRALLQISSGASIRQKLDSVAAKDFPKIARDAFGASTETVLGIDLNVSEALTQGTSEDLVEERGSLDSFVRGCIPGLTAIDWIIAVNKVVPKLTRVRMIDIIIARGMTLVREALGALVASRFQNAVEYLVANLEAQIIVVEYMKPQIRSYFAVPEYCLVMTKICTTYSWPQIVAEVLIPTSKYRALEEMFVSIKKALTESPVMSWTSDGNNLKAAEEVAKTALISAHGQPRIASAATDTDDARSISAGGGSSFIGVFLRGVMADHAFRMSNPPSTEDLLLAEKEYESEMPYVPSFRAVVVPSVYQTSHLFYSQRVPANFNYGTVGVLLANAIVVAFGSTAGHTTADGRREPWWSDLEPERSNNTIGCLLQLRLELGFRSRTAEADEKEIDATMTRALSLRLAFQAMRQSFEAVKQNNVFDTQWNEAMRTFFTRFCLLFCTGFSEQGGRESCLLPLYSMEEFSVAFECHTKSFFKGSNCPL</sequence>
<feature type="compositionally biased region" description="Basic and acidic residues" evidence="1">
    <location>
        <begin position="206"/>
        <end position="227"/>
    </location>
</feature>
<dbReference type="InterPro" id="IPR024079">
    <property type="entry name" value="MetalloPept_cat_dom_sf"/>
</dbReference>
<dbReference type="Gene3D" id="3.40.390.10">
    <property type="entry name" value="Collagenase (Catalytic Domain)"/>
    <property type="match status" value="2"/>
</dbReference>
<gene>
    <name evidence="4" type="ORF">V5799_014044</name>
</gene>
<accession>A0AAQ4E458</accession>
<protein>
    <recommendedName>
        <fullName evidence="3">Peptidase M13 C-terminal domain-containing protein</fullName>
    </recommendedName>
</protein>
<name>A0AAQ4E458_AMBAM</name>
<keyword evidence="5" id="KW-1185">Reference proteome</keyword>
<evidence type="ECO:0000313" key="5">
    <source>
        <dbReference type="Proteomes" id="UP001321473"/>
    </source>
</evidence>
<proteinExistence type="predicted"/>
<dbReference type="PANTHER" id="PTHR11733">
    <property type="entry name" value="ZINC METALLOPROTEASE FAMILY M13 NEPRILYSIN-RELATED"/>
    <property type="match status" value="1"/>
</dbReference>
<keyword evidence="2" id="KW-0812">Transmembrane</keyword>
<feature type="region of interest" description="Disordered" evidence="1">
    <location>
        <begin position="1"/>
        <end position="22"/>
    </location>
</feature>
<dbReference type="InterPro" id="IPR018497">
    <property type="entry name" value="Peptidase_M13_C"/>
</dbReference>
<evidence type="ECO:0000313" key="4">
    <source>
        <dbReference type="EMBL" id="KAK8769495.1"/>
    </source>
</evidence>
<dbReference type="Pfam" id="PF01431">
    <property type="entry name" value="Peptidase_M13"/>
    <property type="match status" value="1"/>
</dbReference>
<feature type="region of interest" description="Disordered" evidence="1">
    <location>
        <begin position="56"/>
        <end position="239"/>
    </location>
</feature>
<dbReference type="InterPro" id="IPR000718">
    <property type="entry name" value="Peptidase_M13"/>
</dbReference>
<comment type="caution">
    <text evidence="4">The sequence shown here is derived from an EMBL/GenBank/DDBJ whole genome shotgun (WGS) entry which is preliminary data.</text>
</comment>
<dbReference type="Gene3D" id="1.10.1380.10">
    <property type="entry name" value="Neutral endopeptidase , domain2"/>
    <property type="match status" value="1"/>
</dbReference>
<evidence type="ECO:0000259" key="3">
    <source>
        <dbReference type="Pfam" id="PF01431"/>
    </source>
</evidence>
<feature type="compositionally biased region" description="Acidic residues" evidence="1">
    <location>
        <begin position="1"/>
        <end position="14"/>
    </location>
</feature>
<dbReference type="Proteomes" id="UP001321473">
    <property type="component" value="Unassembled WGS sequence"/>
</dbReference>
<dbReference type="GO" id="GO:0004222">
    <property type="term" value="F:metalloendopeptidase activity"/>
    <property type="evidence" value="ECO:0007669"/>
    <property type="project" value="InterPro"/>
</dbReference>
<keyword evidence="2" id="KW-0472">Membrane</keyword>
<dbReference type="PANTHER" id="PTHR11733:SF241">
    <property type="entry name" value="GH26575P-RELATED"/>
    <property type="match status" value="1"/>
</dbReference>
<dbReference type="EMBL" id="JARKHS020022535">
    <property type="protein sequence ID" value="KAK8769495.1"/>
    <property type="molecule type" value="Genomic_DNA"/>
</dbReference>
<organism evidence="4 5">
    <name type="scientific">Amblyomma americanum</name>
    <name type="common">Lone star tick</name>
    <dbReference type="NCBI Taxonomy" id="6943"/>
    <lineage>
        <taxon>Eukaryota</taxon>
        <taxon>Metazoa</taxon>
        <taxon>Ecdysozoa</taxon>
        <taxon>Arthropoda</taxon>
        <taxon>Chelicerata</taxon>
        <taxon>Arachnida</taxon>
        <taxon>Acari</taxon>
        <taxon>Parasitiformes</taxon>
        <taxon>Ixodida</taxon>
        <taxon>Ixodoidea</taxon>
        <taxon>Ixodidae</taxon>
        <taxon>Amblyomminae</taxon>
        <taxon>Amblyomma</taxon>
    </lineage>
</organism>
<dbReference type="AlphaFoldDB" id="A0AAQ4E458"/>
<feature type="transmembrane region" description="Helical" evidence="2">
    <location>
        <begin position="296"/>
        <end position="317"/>
    </location>
</feature>
<evidence type="ECO:0000256" key="2">
    <source>
        <dbReference type="SAM" id="Phobius"/>
    </source>
</evidence>
<dbReference type="PROSITE" id="PS51885">
    <property type="entry name" value="NEPRILYSIN"/>
    <property type="match status" value="1"/>
</dbReference>